<dbReference type="GO" id="GO:0009002">
    <property type="term" value="F:serine-type D-Ala-D-Ala carboxypeptidase activity"/>
    <property type="evidence" value="ECO:0007669"/>
    <property type="project" value="UniProtKB-EC"/>
</dbReference>
<dbReference type="PANTHER" id="PTHR21581">
    <property type="entry name" value="D-ALANYL-D-ALANINE CARBOXYPEPTIDASE"/>
    <property type="match status" value="1"/>
</dbReference>
<keyword evidence="2" id="KW-0732">Signal</keyword>
<comment type="caution">
    <text evidence="12">The sequence shown here is derived from an EMBL/GenBank/DDBJ whole genome shotgun (WGS) entry which is preliminary data.</text>
</comment>
<feature type="binding site" evidence="8">
    <location>
        <position position="224"/>
    </location>
    <ligand>
        <name>substrate</name>
    </ligand>
</feature>
<comment type="similarity">
    <text evidence="1 9">Belongs to the peptidase S11 family.</text>
</comment>
<feature type="active site" description="Acyl-ester intermediate" evidence="7">
    <location>
        <position position="62"/>
    </location>
</feature>
<accession>A0A0F4VNK5</accession>
<evidence type="ECO:0000256" key="1">
    <source>
        <dbReference type="ARBA" id="ARBA00007164"/>
    </source>
</evidence>
<sequence>MFRRDSIIGYFLIRITALILIGIYPFQAIAEENNLPYYTLLDSNTGHVIAENNPDKLWNPASLTKLMTAYVVFSFLEQKKITLETPITISKNASEQPPSNSTFKKGSILTLDNALKLLIVKSANDIAVAIAESLCNTEEEFVKHMNDSAQTLGLLRTKFMNSHGVVQNGHYTTARDMTILSWRIKTHFSQYAHYFQIKGLKIKNKKYPNTNWAIGIFLGADGMKTGFTCASGFNIVASASQGNRSLITVVLGALDRDSRNQISEKLLSTGFDKKKYRNKINYIIKKYDKKTFSIKVPDISEKVCTPKNEITNFNTQIKETKDKEKDFTNFEIITLFKKSKRIT</sequence>
<dbReference type="GO" id="GO:0009252">
    <property type="term" value="P:peptidoglycan biosynthetic process"/>
    <property type="evidence" value="ECO:0007669"/>
    <property type="project" value="UniProtKB-KW"/>
</dbReference>
<dbReference type="EC" id="3.4.16.4" evidence="12"/>
<evidence type="ECO:0000313" key="13">
    <source>
        <dbReference type="Proteomes" id="UP000033731"/>
    </source>
</evidence>
<evidence type="ECO:0000313" key="12">
    <source>
        <dbReference type="EMBL" id="KJZ82242.1"/>
    </source>
</evidence>
<evidence type="ECO:0000256" key="7">
    <source>
        <dbReference type="PIRSR" id="PIRSR618044-1"/>
    </source>
</evidence>
<keyword evidence="13" id="KW-1185">Reference proteome</keyword>
<evidence type="ECO:0000256" key="3">
    <source>
        <dbReference type="ARBA" id="ARBA00022801"/>
    </source>
</evidence>
<dbReference type="EMBL" id="JMTK01000002">
    <property type="protein sequence ID" value="KJZ82242.1"/>
    <property type="molecule type" value="Genomic_DNA"/>
</dbReference>
<feature type="domain" description="Peptidase S11 D-alanyl-D-alanine carboxypeptidase A N-terminal" evidence="11">
    <location>
        <begin position="38"/>
        <end position="253"/>
    </location>
</feature>
<evidence type="ECO:0000259" key="11">
    <source>
        <dbReference type="Pfam" id="PF00768"/>
    </source>
</evidence>
<feature type="active site" evidence="7">
    <location>
        <position position="122"/>
    </location>
</feature>
<evidence type="ECO:0000256" key="6">
    <source>
        <dbReference type="ARBA" id="ARBA00023316"/>
    </source>
</evidence>
<feature type="transmembrane region" description="Helical" evidence="10">
    <location>
        <begin position="7"/>
        <end position="26"/>
    </location>
</feature>
<keyword evidence="10" id="KW-0812">Transmembrane</keyword>
<dbReference type="SUPFAM" id="SSF56601">
    <property type="entry name" value="beta-lactamase/transpeptidase-like"/>
    <property type="match status" value="1"/>
</dbReference>
<evidence type="ECO:0000256" key="2">
    <source>
        <dbReference type="ARBA" id="ARBA00022729"/>
    </source>
</evidence>
<dbReference type="Gene3D" id="3.40.710.10">
    <property type="entry name" value="DD-peptidase/beta-lactamase superfamily"/>
    <property type="match status" value="1"/>
</dbReference>
<dbReference type="PANTHER" id="PTHR21581:SF6">
    <property type="entry name" value="TRAFFICKING PROTEIN PARTICLE COMPLEX SUBUNIT 12"/>
    <property type="match status" value="1"/>
</dbReference>
<keyword evidence="4" id="KW-0133">Cell shape</keyword>
<dbReference type="PRINTS" id="PR00725">
    <property type="entry name" value="DADACBPTASE1"/>
</dbReference>
<gene>
    <name evidence="12" type="ORF">DJ66_0986</name>
</gene>
<dbReference type="InterPro" id="IPR001967">
    <property type="entry name" value="Peptidase_S11_N"/>
</dbReference>
<organism evidence="12 13">
    <name type="scientific">Candidatus Liberibacter solanacearum</name>
    <dbReference type="NCBI Taxonomy" id="556287"/>
    <lineage>
        <taxon>Bacteria</taxon>
        <taxon>Pseudomonadati</taxon>
        <taxon>Pseudomonadota</taxon>
        <taxon>Alphaproteobacteria</taxon>
        <taxon>Hyphomicrobiales</taxon>
        <taxon>Rhizobiaceae</taxon>
        <taxon>Liberibacter</taxon>
    </lineage>
</organism>
<keyword evidence="5" id="KW-0573">Peptidoglycan synthesis</keyword>
<dbReference type="Pfam" id="PF00768">
    <property type="entry name" value="Peptidase_S11"/>
    <property type="match status" value="1"/>
</dbReference>
<keyword evidence="10" id="KW-1133">Transmembrane helix</keyword>
<feature type="active site" description="Proton acceptor" evidence="7">
    <location>
        <position position="65"/>
    </location>
</feature>
<evidence type="ECO:0000256" key="10">
    <source>
        <dbReference type="SAM" id="Phobius"/>
    </source>
</evidence>
<dbReference type="PATRIC" id="fig|556287.9.peg.1008"/>
<keyword evidence="12" id="KW-0645">Protease</keyword>
<dbReference type="GO" id="GO:0006508">
    <property type="term" value="P:proteolysis"/>
    <property type="evidence" value="ECO:0007669"/>
    <property type="project" value="InterPro"/>
</dbReference>
<evidence type="ECO:0000256" key="5">
    <source>
        <dbReference type="ARBA" id="ARBA00022984"/>
    </source>
</evidence>
<dbReference type="AlphaFoldDB" id="A0A0F4VNK5"/>
<protein>
    <submittedName>
        <fullName evidence="12">D-alanyl-D-alanine carboxypeptidase</fullName>
        <ecNumber evidence="12">3.4.16.4</ecNumber>
    </submittedName>
</protein>
<dbReference type="Proteomes" id="UP000033731">
    <property type="component" value="Unassembled WGS sequence"/>
</dbReference>
<name>A0A0F4VNK5_9HYPH</name>
<proteinExistence type="inferred from homology"/>
<dbReference type="RefSeq" id="WP_045960885.1">
    <property type="nucleotide sequence ID" value="NZ_JMTK01000002.1"/>
</dbReference>
<dbReference type="InterPro" id="IPR018044">
    <property type="entry name" value="Peptidase_S11"/>
</dbReference>
<dbReference type="GO" id="GO:0071555">
    <property type="term" value="P:cell wall organization"/>
    <property type="evidence" value="ECO:0007669"/>
    <property type="project" value="UniProtKB-KW"/>
</dbReference>
<evidence type="ECO:0000256" key="9">
    <source>
        <dbReference type="RuleBase" id="RU004016"/>
    </source>
</evidence>
<reference evidence="12 13" key="1">
    <citation type="journal article" date="2015" name="Phytopathology">
        <title>Genomes of Candidatus Liberibacter solanacearum haplotype A from New Zealand and the USA suggest significant genome plasticity in the species.</title>
        <authorList>
            <person name="Thompson S.M."/>
            <person name="Johnson C.P."/>
            <person name="Lu A.Y."/>
            <person name="Frampton R.A."/>
            <person name="Sullivan K.L."/>
            <person name="Fiers M.W."/>
            <person name="Crowhurst R.N."/>
            <person name="Pitman A.R."/>
            <person name="Scott I."/>
            <person name="Gudmestad N.C."/>
            <person name="Smith G.R."/>
        </authorList>
    </citation>
    <scope>NUCLEOTIDE SEQUENCE [LARGE SCALE GENOMIC DNA]</scope>
    <source>
        <strain evidence="12 13">LsoNZ1</strain>
    </source>
</reference>
<evidence type="ECO:0000256" key="4">
    <source>
        <dbReference type="ARBA" id="ARBA00022960"/>
    </source>
</evidence>
<dbReference type="GO" id="GO:0008360">
    <property type="term" value="P:regulation of cell shape"/>
    <property type="evidence" value="ECO:0007669"/>
    <property type="project" value="UniProtKB-KW"/>
</dbReference>
<keyword evidence="6" id="KW-0961">Cell wall biogenesis/degradation</keyword>
<keyword evidence="3 12" id="KW-0378">Hydrolase</keyword>
<keyword evidence="10" id="KW-0472">Membrane</keyword>
<evidence type="ECO:0000256" key="8">
    <source>
        <dbReference type="PIRSR" id="PIRSR618044-2"/>
    </source>
</evidence>
<keyword evidence="12" id="KW-0121">Carboxypeptidase</keyword>
<dbReference type="InterPro" id="IPR012338">
    <property type="entry name" value="Beta-lactam/transpept-like"/>
</dbReference>